<dbReference type="InterPro" id="IPR043452">
    <property type="entry name" value="BZIP46-like"/>
</dbReference>
<dbReference type="GO" id="GO:0003700">
    <property type="term" value="F:DNA-binding transcription factor activity"/>
    <property type="evidence" value="ECO:0007669"/>
    <property type="project" value="InterPro"/>
</dbReference>
<dbReference type="PANTHER" id="PTHR22952">
    <property type="entry name" value="CAMP-RESPONSE ELEMENT BINDING PROTEIN-RELATED"/>
    <property type="match status" value="1"/>
</dbReference>
<dbReference type="SUPFAM" id="SSF57959">
    <property type="entry name" value="Leucine zipper domain"/>
    <property type="match status" value="1"/>
</dbReference>
<dbReference type="FunFam" id="1.20.5.170:FF:000036">
    <property type="entry name" value="ABSCISIC ACID-INSENSITIVE 5-like protein 2"/>
    <property type="match status" value="1"/>
</dbReference>
<dbReference type="GO" id="GO:0045893">
    <property type="term" value="P:positive regulation of DNA-templated transcription"/>
    <property type="evidence" value="ECO:0007669"/>
    <property type="project" value="InterPro"/>
</dbReference>
<organism evidence="6">
    <name type="scientific">Solanum chilense</name>
    <name type="common">Tomato</name>
    <name type="synonym">Lycopersicon chilense</name>
    <dbReference type="NCBI Taxonomy" id="4083"/>
    <lineage>
        <taxon>Eukaryota</taxon>
        <taxon>Viridiplantae</taxon>
        <taxon>Streptophyta</taxon>
        <taxon>Embryophyta</taxon>
        <taxon>Tracheophyta</taxon>
        <taxon>Spermatophyta</taxon>
        <taxon>Magnoliopsida</taxon>
        <taxon>eudicotyledons</taxon>
        <taxon>Gunneridae</taxon>
        <taxon>Pentapetalae</taxon>
        <taxon>asterids</taxon>
        <taxon>lamiids</taxon>
        <taxon>Solanales</taxon>
        <taxon>Solanaceae</taxon>
        <taxon>Solanoideae</taxon>
        <taxon>Solaneae</taxon>
        <taxon>Solanum</taxon>
        <taxon>Solanum subgen. Lycopersicon</taxon>
    </lineage>
</organism>
<dbReference type="Pfam" id="PF00170">
    <property type="entry name" value="bZIP_1"/>
    <property type="match status" value="1"/>
</dbReference>
<proteinExistence type="predicted"/>
<feature type="domain" description="BZIP" evidence="5">
    <location>
        <begin position="252"/>
        <end position="297"/>
    </location>
</feature>
<evidence type="ECO:0000259" key="5">
    <source>
        <dbReference type="PROSITE" id="PS50217"/>
    </source>
</evidence>
<evidence type="ECO:0000256" key="3">
    <source>
        <dbReference type="ARBA" id="ARBA00023242"/>
    </source>
</evidence>
<dbReference type="Gene3D" id="1.20.5.170">
    <property type="match status" value="1"/>
</dbReference>
<comment type="subcellular location">
    <subcellularLocation>
        <location evidence="1">Nucleus</location>
    </subcellularLocation>
</comment>
<dbReference type="CDD" id="cd14707">
    <property type="entry name" value="bZIP_plant_BZIP46"/>
    <property type="match status" value="1"/>
</dbReference>
<feature type="region of interest" description="Disordered" evidence="4">
    <location>
        <begin position="297"/>
        <end position="324"/>
    </location>
</feature>
<accession>A0A6N2C8C5</accession>
<reference evidence="6" key="1">
    <citation type="submission" date="2019-05" db="EMBL/GenBank/DDBJ databases">
        <title>The de novo reference genome and transcriptome assemblies of the wild tomato species Solanum chilense.</title>
        <authorList>
            <person name="Stam R."/>
            <person name="Nosenko T."/>
            <person name="Hoerger A.C."/>
            <person name="Stephan W."/>
            <person name="Seidel M.A."/>
            <person name="Kuhn J.M.M."/>
            <person name="Haberer G."/>
            <person name="Tellier A."/>
        </authorList>
    </citation>
    <scope>NUCLEOTIDE SEQUENCE</scope>
    <source>
        <tissue evidence="6">Mature leaves</tissue>
    </source>
</reference>
<dbReference type="AlphaFoldDB" id="A0A6N2C8C5"/>
<dbReference type="SMART" id="SM00338">
    <property type="entry name" value="BRLZ"/>
    <property type="match status" value="1"/>
</dbReference>
<dbReference type="PANTHER" id="PTHR22952:SF481">
    <property type="entry name" value="ABSCISIC ACID-INSENSITIVE 5-LIKE PROTEIN 2"/>
    <property type="match status" value="1"/>
</dbReference>
<dbReference type="GO" id="GO:0005634">
    <property type="term" value="C:nucleus"/>
    <property type="evidence" value="ECO:0007669"/>
    <property type="project" value="UniProtKB-SubCell"/>
</dbReference>
<evidence type="ECO:0000313" key="6">
    <source>
        <dbReference type="EMBL" id="TMX02949.1"/>
    </source>
</evidence>
<feature type="region of interest" description="Disordered" evidence="4">
    <location>
        <begin position="232"/>
        <end position="255"/>
    </location>
</feature>
<feature type="compositionally biased region" description="Basic and acidic residues" evidence="4">
    <location>
        <begin position="243"/>
        <end position="254"/>
    </location>
</feature>
<evidence type="ECO:0000256" key="4">
    <source>
        <dbReference type="SAM" id="MobiDB-lite"/>
    </source>
</evidence>
<keyword evidence="2" id="KW-0238">DNA-binding</keyword>
<dbReference type="PROSITE" id="PS50217">
    <property type="entry name" value="BZIP"/>
    <property type="match status" value="1"/>
</dbReference>
<protein>
    <recommendedName>
        <fullName evidence="5">BZIP domain-containing protein</fullName>
    </recommendedName>
</protein>
<dbReference type="InterPro" id="IPR004827">
    <property type="entry name" value="bZIP"/>
</dbReference>
<keyword evidence="3" id="KW-0539">Nucleus</keyword>
<dbReference type="EMBL" id="RXGB01000538">
    <property type="protein sequence ID" value="TMX02949.1"/>
    <property type="molecule type" value="Genomic_DNA"/>
</dbReference>
<name>A0A6N2C8C5_SOLCI</name>
<evidence type="ECO:0000256" key="2">
    <source>
        <dbReference type="ARBA" id="ARBA00023125"/>
    </source>
</evidence>
<dbReference type="InterPro" id="IPR046347">
    <property type="entry name" value="bZIP_sf"/>
</dbReference>
<dbReference type="PROSITE" id="PS00036">
    <property type="entry name" value="BZIP_BASIC"/>
    <property type="match status" value="1"/>
</dbReference>
<comment type="caution">
    <text evidence="6">The sequence shown here is derived from an EMBL/GenBank/DDBJ whole genome shotgun (WGS) entry which is preliminary data.</text>
</comment>
<evidence type="ECO:0000256" key="1">
    <source>
        <dbReference type="ARBA" id="ARBA00004123"/>
    </source>
</evidence>
<dbReference type="GO" id="GO:0003677">
    <property type="term" value="F:DNA binding"/>
    <property type="evidence" value="ECO:0007669"/>
    <property type="project" value="UniProtKB-KW"/>
</dbReference>
<gene>
    <name evidence="6" type="ORF">EJD97_019168</name>
</gene>
<sequence>MVIQGMGSRGGGEAKANALATQGSLYSLTLDEVRNQLGNCGKPLNSMNLDEFVKTVWTIESNQEVVGGNDYGPVQQGASQHHPSSITMSRDLSKKTVDEVWQDIQQGVKIDNVDKRSQERQLTLGEITLEDFLVKAGVIAESTQGKRISGLVFGVDSMSLTQQAQWPHYQIPAMQQVPEQQHQQQQQNIPPVFVPGHPIQQPLPVVANPIMDATYPETQVTMSPAHIIGTLSDTQTSGRKRVAPRDVAENSVERRQKRMIKNRESAARSRARKQAYTHELENKVSFLEEENERLKRQKEIEDILPSVPPPEPKYQLRRTSSGPI</sequence>